<protein>
    <submittedName>
        <fullName evidence="1">Uncharacterized protein</fullName>
    </submittedName>
</protein>
<sequence>MAVSADDAAFMDRFDGLYVGMLDADELETFADLCRRGLLRRSYAHPGDLLGLARIERTPLSPDPVNPHAKEA</sequence>
<accession>A0A833MVN3</accession>
<name>A0A833MVN3_9HYPH</name>
<gene>
    <name evidence="1" type="ORF">F8B43_3994</name>
</gene>
<dbReference type="AlphaFoldDB" id="A0A833MVN3"/>
<dbReference type="Proteomes" id="UP000469949">
    <property type="component" value="Unassembled WGS sequence"/>
</dbReference>
<evidence type="ECO:0000313" key="1">
    <source>
        <dbReference type="EMBL" id="KAB7783432.1"/>
    </source>
</evidence>
<proteinExistence type="predicted"/>
<organism evidence="1 2">
    <name type="scientific">Methylorubrum populi</name>
    <dbReference type="NCBI Taxonomy" id="223967"/>
    <lineage>
        <taxon>Bacteria</taxon>
        <taxon>Pseudomonadati</taxon>
        <taxon>Pseudomonadota</taxon>
        <taxon>Alphaproteobacteria</taxon>
        <taxon>Hyphomicrobiales</taxon>
        <taxon>Methylobacteriaceae</taxon>
        <taxon>Methylorubrum</taxon>
    </lineage>
</organism>
<dbReference type="EMBL" id="WEKV01000016">
    <property type="protein sequence ID" value="KAB7783432.1"/>
    <property type="molecule type" value="Genomic_DNA"/>
</dbReference>
<reference evidence="1 2" key="1">
    <citation type="submission" date="2019-10" db="EMBL/GenBank/DDBJ databases">
        <title>Draft Genome Sequence of the Caffeine Degrading Methylotroph Methylorubrum populi PINKEL.</title>
        <authorList>
            <person name="Dawson S.C."/>
            <person name="Zhang X."/>
            <person name="Wright M.E."/>
            <person name="Sharma G."/>
            <person name="Langner J.T."/>
            <person name="Ditty J.L."/>
            <person name="Subuyuj G.A."/>
        </authorList>
    </citation>
    <scope>NUCLEOTIDE SEQUENCE [LARGE SCALE GENOMIC DNA]</scope>
    <source>
        <strain evidence="1 2">Pinkel</strain>
    </source>
</reference>
<evidence type="ECO:0000313" key="2">
    <source>
        <dbReference type="Proteomes" id="UP000469949"/>
    </source>
</evidence>
<comment type="caution">
    <text evidence="1">The sequence shown here is derived from an EMBL/GenBank/DDBJ whole genome shotgun (WGS) entry which is preliminary data.</text>
</comment>